<dbReference type="AlphaFoldDB" id="G0QMD1"/>
<keyword evidence="4" id="KW-0969">Cilium</keyword>
<dbReference type="Proteomes" id="UP000008983">
    <property type="component" value="Unassembled WGS sequence"/>
</dbReference>
<keyword evidence="5" id="KW-1185">Reference proteome</keyword>
<accession>G0QMD1</accession>
<dbReference type="GO" id="GO:0005524">
    <property type="term" value="F:ATP binding"/>
    <property type="evidence" value="ECO:0007669"/>
    <property type="project" value="UniProtKB-KW"/>
</dbReference>
<evidence type="ECO:0000259" key="3">
    <source>
        <dbReference type="PROSITE" id="PS50011"/>
    </source>
</evidence>
<evidence type="ECO:0000313" key="4">
    <source>
        <dbReference type="EMBL" id="EGR33625.1"/>
    </source>
</evidence>
<dbReference type="InterPro" id="IPR050117">
    <property type="entry name" value="MAPK"/>
</dbReference>
<gene>
    <name evidence="4" type="ORF">IMG5_047710</name>
</gene>
<dbReference type="InterPro" id="IPR011009">
    <property type="entry name" value="Kinase-like_dom_sf"/>
</dbReference>
<dbReference type="eggNOG" id="KOG0661">
    <property type="taxonomic scope" value="Eukaryota"/>
</dbReference>
<keyword evidence="4" id="KW-0966">Cell projection</keyword>
<dbReference type="OrthoDB" id="2158884at2759"/>
<dbReference type="EC" id="2.7.11.23" evidence="4"/>
<dbReference type="PANTHER" id="PTHR24055">
    <property type="entry name" value="MITOGEN-ACTIVATED PROTEIN KINASE"/>
    <property type="match status" value="1"/>
</dbReference>
<dbReference type="Pfam" id="PF00069">
    <property type="entry name" value="Pkinase"/>
    <property type="match status" value="1"/>
</dbReference>
<dbReference type="PROSITE" id="PS00108">
    <property type="entry name" value="PROTEIN_KINASE_ST"/>
    <property type="match status" value="1"/>
</dbReference>
<dbReference type="STRING" id="857967.G0QMD1"/>
<evidence type="ECO:0000256" key="1">
    <source>
        <dbReference type="ARBA" id="ARBA00022741"/>
    </source>
</evidence>
<keyword evidence="1" id="KW-0547">Nucleotide-binding</keyword>
<dbReference type="EMBL" id="GL983415">
    <property type="protein sequence ID" value="EGR33625.1"/>
    <property type="molecule type" value="Genomic_DNA"/>
</dbReference>
<dbReference type="SUPFAM" id="SSF56112">
    <property type="entry name" value="Protein kinase-like (PK-like)"/>
    <property type="match status" value="1"/>
</dbReference>
<dbReference type="PROSITE" id="PS50011">
    <property type="entry name" value="PROTEIN_KINASE_DOM"/>
    <property type="match status" value="1"/>
</dbReference>
<dbReference type="EC" id="5.2.1.8" evidence="4"/>
<dbReference type="FunFam" id="1.10.510.10:FF:000773">
    <property type="entry name" value="MOK protein kinase"/>
    <property type="match status" value="1"/>
</dbReference>
<dbReference type="Gene3D" id="1.10.510.10">
    <property type="entry name" value="Transferase(Phosphotransferase) domain 1"/>
    <property type="match status" value="1"/>
</dbReference>
<keyword evidence="4" id="KW-0282">Flagellum</keyword>
<keyword evidence="4" id="KW-0413">Isomerase</keyword>
<sequence>MNQYKLISKKGEGTFSEVLKAQSLKTGNFVAIKCMKNHFNSIEQVQRLKEIQALKKLSPHQHIVKLIEVLYDEPTGRLALVFELMDQNLYEAIRGRKQYLNPQKAKFYMYQLLIAIDHLHKKGIFHRDIKPENILLLGDHIKLADFGSCKGIYSEHPYTEYISTRWYRAPECLLTDGYYTSKMDLWGVGCVMFEVMSLFPLFPGNDELDQVHKIHNVIGTPNSKILEEFQKHATHMEFNFPLKKGTGIEKLAPHIPKECIDLIQRLLIYDPKERITAEEALKHIFFKDLYQMDQENAIFQNALGSKSISGNNNVNSQTKLDGSQMVNDNNKNSLKQQFQQLAGSNVSNVNFNQTLKQQQQQQQQINTQPENVFYPVLSIKKATNPYHKKKASNKKINSQYPSLNVNLKIDGNYNNSGTDEDIDSKNKHQFLPPIKNQTNMNSIMQIDAKINLYKGQNTLKAKQVNYGVFQHNVQKKNKKYNEDYIIFGKKANLKQ</sequence>
<dbReference type="GeneID" id="14909809"/>
<dbReference type="SMART" id="SM00220">
    <property type="entry name" value="S_TKc"/>
    <property type="match status" value="1"/>
</dbReference>
<proteinExistence type="predicted"/>
<dbReference type="RefSeq" id="XP_004037611.1">
    <property type="nucleotide sequence ID" value="XM_004037563.1"/>
</dbReference>
<dbReference type="GO" id="GO:0003755">
    <property type="term" value="F:peptidyl-prolyl cis-trans isomerase activity"/>
    <property type="evidence" value="ECO:0007669"/>
    <property type="project" value="UniProtKB-EC"/>
</dbReference>
<reference evidence="4 5" key="1">
    <citation type="submission" date="2011-07" db="EMBL/GenBank/DDBJ databases">
        <authorList>
            <person name="Coyne R."/>
            <person name="Brami D."/>
            <person name="Johnson J."/>
            <person name="Hostetler J."/>
            <person name="Hannick L."/>
            <person name="Clark T."/>
            <person name="Cassidy-Hanley D."/>
            <person name="Inman J."/>
        </authorList>
    </citation>
    <scope>NUCLEOTIDE SEQUENCE [LARGE SCALE GENOMIC DNA]</scope>
    <source>
        <strain evidence="4 5">G5</strain>
    </source>
</reference>
<protein>
    <submittedName>
        <fullName evidence="4">Long flagella protein lf4, putative</fullName>
        <ecNumber evidence="4">2.7.11.23</ecNumber>
        <ecNumber evidence="4">5.2.1.8</ecNumber>
    </submittedName>
</protein>
<dbReference type="InterPro" id="IPR000719">
    <property type="entry name" value="Prot_kinase_dom"/>
</dbReference>
<organism evidence="4 5">
    <name type="scientific">Ichthyophthirius multifiliis</name>
    <name type="common">White spot disease agent</name>
    <name type="synonym">Ich</name>
    <dbReference type="NCBI Taxonomy" id="5932"/>
    <lineage>
        <taxon>Eukaryota</taxon>
        <taxon>Sar</taxon>
        <taxon>Alveolata</taxon>
        <taxon>Ciliophora</taxon>
        <taxon>Intramacronucleata</taxon>
        <taxon>Oligohymenophorea</taxon>
        <taxon>Hymenostomatida</taxon>
        <taxon>Ophryoglenina</taxon>
        <taxon>Ichthyophthirius</taxon>
    </lineage>
</organism>
<evidence type="ECO:0000256" key="2">
    <source>
        <dbReference type="ARBA" id="ARBA00022840"/>
    </source>
</evidence>
<dbReference type="InterPro" id="IPR008271">
    <property type="entry name" value="Ser/Thr_kinase_AS"/>
</dbReference>
<feature type="domain" description="Protein kinase" evidence="3">
    <location>
        <begin position="4"/>
        <end position="286"/>
    </location>
</feature>
<keyword evidence="2" id="KW-0067">ATP-binding</keyword>
<dbReference type="InParanoid" id="G0QMD1"/>
<evidence type="ECO:0000313" key="5">
    <source>
        <dbReference type="Proteomes" id="UP000008983"/>
    </source>
</evidence>
<dbReference type="CDD" id="cd07831">
    <property type="entry name" value="STKc_MOK"/>
    <property type="match status" value="1"/>
</dbReference>
<keyword evidence="4" id="KW-0808">Transferase</keyword>
<dbReference type="FunFam" id="3.30.200.20:FF:000271">
    <property type="entry name" value="MAPK/MAK/MRK overlapping kinase"/>
    <property type="match status" value="1"/>
</dbReference>
<name>G0QMD1_ICHMU</name>
<dbReference type="GO" id="GO:0008353">
    <property type="term" value="F:RNA polymerase II CTD heptapeptide repeat kinase activity"/>
    <property type="evidence" value="ECO:0007669"/>
    <property type="project" value="UniProtKB-EC"/>
</dbReference>
<dbReference type="Gene3D" id="3.30.200.20">
    <property type="entry name" value="Phosphorylase Kinase, domain 1"/>
    <property type="match status" value="1"/>
</dbReference>